<comment type="caution">
    <text evidence="4">The sequence shown here is derived from an EMBL/GenBank/DDBJ whole genome shotgun (WGS) entry which is preliminary data.</text>
</comment>
<dbReference type="Gene3D" id="1.10.10.10">
    <property type="entry name" value="Winged helix-like DNA-binding domain superfamily/Winged helix DNA-binding domain"/>
    <property type="match status" value="1"/>
</dbReference>
<dbReference type="SUPFAM" id="SSF55781">
    <property type="entry name" value="GAF domain-like"/>
    <property type="match status" value="1"/>
</dbReference>
<keyword evidence="2" id="KW-0804">Transcription</keyword>
<organism evidence="4 5">
    <name type="scientific">Promicromonospora iranensis</name>
    <dbReference type="NCBI Taxonomy" id="1105144"/>
    <lineage>
        <taxon>Bacteria</taxon>
        <taxon>Bacillati</taxon>
        <taxon>Actinomycetota</taxon>
        <taxon>Actinomycetes</taxon>
        <taxon>Micrococcales</taxon>
        <taxon>Promicromonosporaceae</taxon>
        <taxon>Promicromonospora</taxon>
    </lineage>
</organism>
<sequence>MFSSELLSLLVRSLAKGDDDRPWLMRLCEACVESLGAQGGAFTVSAGPGEWIAVSTPGGFEVLEPLQEVLGEGPMHQAMTEDRLVVTSLDSVVDDYPVFSQLAASAGGETTLYAAPMRAGGHVVGAFSLYVTDGAPPCGPEELQMLADATGATLLASADSLDWSESNLFQRAIGMVVAQLGVGPDDASAVMRARAFSRSTSLHSVAVDVLERRLTFGFDE</sequence>
<dbReference type="InterPro" id="IPR029016">
    <property type="entry name" value="GAF-like_dom_sf"/>
</dbReference>
<dbReference type="RefSeq" id="WP_274992636.1">
    <property type="nucleotide sequence ID" value="NZ_JAJQQP010000002.1"/>
</dbReference>
<dbReference type="InterPro" id="IPR036388">
    <property type="entry name" value="WH-like_DNA-bd_sf"/>
</dbReference>
<protein>
    <recommendedName>
        <fullName evidence="3">GAF domain-containing protein</fullName>
    </recommendedName>
</protein>
<keyword evidence="5" id="KW-1185">Reference proteome</keyword>
<proteinExistence type="predicted"/>
<dbReference type="InterPro" id="IPR003018">
    <property type="entry name" value="GAF"/>
</dbReference>
<evidence type="ECO:0000256" key="2">
    <source>
        <dbReference type="ARBA" id="ARBA00023163"/>
    </source>
</evidence>
<feature type="domain" description="GAF" evidence="3">
    <location>
        <begin position="26"/>
        <end position="146"/>
    </location>
</feature>
<keyword evidence="1" id="KW-0805">Transcription regulation</keyword>
<dbReference type="Pfam" id="PF13185">
    <property type="entry name" value="GAF_2"/>
    <property type="match status" value="1"/>
</dbReference>
<dbReference type="EMBL" id="JAVDYE010000001">
    <property type="protein sequence ID" value="MDR7380505.1"/>
    <property type="molecule type" value="Genomic_DNA"/>
</dbReference>
<gene>
    <name evidence="4" type="ORF">J2S48_000020</name>
</gene>
<evidence type="ECO:0000256" key="1">
    <source>
        <dbReference type="ARBA" id="ARBA00023015"/>
    </source>
</evidence>
<dbReference type="Gene3D" id="3.30.450.40">
    <property type="match status" value="1"/>
</dbReference>
<reference evidence="4 5" key="1">
    <citation type="submission" date="2023-07" db="EMBL/GenBank/DDBJ databases">
        <title>Sequencing the genomes of 1000 actinobacteria strains.</title>
        <authorList>
            <person name="Klenk H.-P."/>
        </authorList>
    </citation>
    <scope>NUCLEOTIDE SEQUENCE [LARGE SCALE GENOMIC DNA]</scope>
    <source>
        <strain evidence="4 5">DSM 45554</strain>
    </source>
</reference>
<evidence type="ECO:0000313" key="5">
    <source>
        <dbReference type="Proteomes" id="UP001183585"/>
    </source>
</evidence>
<name>A0ABU2CGQ4_9MICO</name>
<dbReference type="Proteomes" id="UP001183585">
    <property type="component" value="Unassembled WGS sequence"/>
</dbReference>
<evidence type="ECO:0000259" key="3">
    <source>
        <dbReference type="Pfam" id="PF13185"/>
    </source>
</evidence>
<evidence type="ECO:0000313" key="4">
    <source>
        <dbReference type="EMBL" id="MDR7380505.1"/>
    </source>
</evidence>
<accession>A0ABU2CGQ4</accession>